<protein>
    <recommendedName>
        <fullName evidence="3">alpha-L-fucosidase</fullName>
        <ecNumber evidence="3">3.2.1.51</ecNumber>
    </recommendedName>
</protein>
<evidence type="ECO:0000256" key="7">
    <source>
        <dbReference type="PIRNR" id="PIRNR001092"/>
    </source>
</evidence>
<comment type="function">
    <text evidence="1">Alpha-L-fucosidase is responsible for hydrolyzing the alpha-1,6-linked fucose joined to the reducing-end N-acetylglucosamine of the carbohydrate moieties of glycoproteins.</text>
</comment>
<evidence type="ECO:0000313" key="10">
    <source>
        <dbReference type="EMBL" id="KAJ8950182.1"/>
    </source>
</evidence>
<dbReference type="PANTHER" id="PTHR10030">
    <property type="entry name" value="ALPHA-L-FUCOSIDASE"/>
    <property type="match status" value="1"/>
</dbReference>
<sequence>MASFVTITYILTLIVSNFATSIISKSDAPKYEPNWESLDSRPLPSWYDEAKVGIFIHWGVFSVPSFGSEWFWSLWKDQKNEKYIDFMKNNYPEHFTYQEFAKDFTAEFFDAKEWADIFVKSGAKYVVLTSKHHGDTLCGLLNTHIAGIRKTLGHIEILLIIPEMKELVETYKPDILWSDGEWEATASYWNSTEFLAWLYNDSPVGEYVIVNDRWGRDTLCRHGDFFTCNDRYNPGILQSHKWENAMTIDIASWGFRREAKLADYYTPLDLISQIASTVSCGGNILINVGPTKEGTISPILEERLLQIGEWLSINGEAIYGTTPWTAQNDTLTWGVWYTSKGSAVYAIVLHWTWYANTLPLSSVMGLFDDRNTKVTMLGNEDDGNLEWFLSDAVYIKFPDKSTVKSEWAWVLKIESNSADNDV</sequence>
<dbReference type="AlphaFoldDB" id="A0AAV8YES0"/>
<dbReference type="Pfam" id="PF01120">
    <property type="entry name" value="Alpha_L_fucos"/>
    <property type="match status" value="2"/>
</dbReference>
<dbReference type="Pfam" id="PF16757">
    <property type="entry name" value="Fucosidase_C"/>
    <property type="match status" value="1"/>
</dbReference>
<evidence type="ECO:0000259" key="9">
    <source>
        <dbReference type="Pfam" id="PF16757"/>
    </source>
</evidence>
<keyword evidence="6 7" id="KW-0326">Glycosidase</keyword>
<accession>A0AAV8YES0</accession>
<dbReference type="InterPro" id="IPR000933">
    <property type="entry name" value="Glyco_hydro_29"/>
</dbReference>
<reference evidence="10" key="1">
    <citation type="journal article" date="2023" name="Insect Mol. Biol.">
        <title>Genome sequencing provides insights into the evolution of gene families encoding plant cell wall-degrading enzymes in longhorned beetles.</title>
        <authorList>
            <person name="Shin N.R."/>
            <person name="Okamura Y."/>
            <person name="Kirsch R."/>
            <person name="Pauchet Y."/>
        </authorList>
    </citation>
    <scope>NUCLEOTIDE SEQUENCE</scope>
    <source>
        <strain evidence="10">RBIC_L_NR</strain>
    </source>
</reference>
<dbReference type="Gene3D" id="3.20.20.80">
    <property type="entry name" value="Glycosidases"/>
    <property type="match status" value="2"/>
</dbReference>
<dbReference type="InterPro" id="IPR016286">
    <property type="entry name" value="FUC_metazoa-typ"/>
</dbReference>
<dbReference type="InterPro" id="IPR031919">
    <property type="entry name" value="Fucosidase_C"/>
</dbReference>
<evidence type="ECO:0000256" key="2">
    <source>
        <dbReference type="ARBA" id="ARBA00007951"/>
    </source>
</evidence>
<evidence type="ECO:0000256" key="5">
    <source>
        <dbReference type="ARBA" id="ARBA00022801"/>
    </source>
</evidence>
<keyword evidence="5 7" id="KW-0378">Hydrolase</keyword>
<dbReference type="PIRSF" id="PIRSF001092">
    <property type="entry name" value="Alpha-L-fucosidase"/>
    <property type="match status" value="1"/>
</dbReference>
<dbReference type="InterPro" id="IPR017853">
    <property type="entry name" value="GH"/>
</dbReference>
<feature type="domain" description="Glycoside hydrolase family 29 N-terminal" evidence="8">
    <location>
        <begin position="24"/>
        <end position="133"/>
    </location>
</feature>
<feature type="signal peptide" evidence="7">
    <location>
        <begin position="1"/>
        <end position="19"/>
    </location>
</feature>
<dbReference type="PANTHER" id="PTHR10030:SF37">
    <property type="entry name" value="ALPHA-L-FUCOSIDASE-RELATED"/>
    <property type="match status" value="1"/>
</dbReference>
<feature type="chain" id="PRO_5043116400" description="alpha-L-fucosidase" evidence="7">
    <location>
        <begin position="20"/>
        <end position="422"/>
    </location>
</feature>
<comment type="caution">
    <text evidence="10">The sequence shown here is derived from an EMBL/GenBank/DDBJ whole genome shotgun (WGS) entry which is preliminary data.</text>
</comment>
<gene>
    <name evidence="10" type="ORF">NQ314_008035</name>
</gene>
<dbReference type="Gene3D" id="2.60.40.1180">
    <property type="entry name" value="Golgi alpha-mannosidase II"/>
    <property type="match status" value="1"/>
</dbReference>
<dbReference type="GO" id="GO:0005764">
    <property type="term" value="C:lysosome"/>
    <property type="evidence" value="ECO:0007669"/>
    <property type="project" value="TreeGrafter"/>
</dbReference>
<evidence type="ECO:0000256" key="6">
    <source>
        <dbReference type="ARBA" id="ARBA00023295"/>
    </source>
</evidence>
<dbReference type="InterPro" id="IPR013780">
    <property type="entry name" value="Glyco_hydro_b"/>
</dbReference>
<dbReference type="GO" id="GO:0006004">
    <property type="term" value="P:fucose metabolic process"/>
    <property type="evidence" value="ECO:0007669"/>
    <property type="project" value="InterPro"/>
</dbReference>
<proteinExistence type="inferred from homology"/>
<dbReference type="EMBL" id="JANEYF010002186">
    <property type="protein sequence ID" value="KAJ8950182.1"/>
    <property type="molecule type" value="Genomic_DNA"/>
</dbReference>
<evidence type="ECO:0000259" key="8">
    <source>
        <dbReference type="Pfam" id="PF01120"/>
    </source>
</evidence>
<dbReference type="SUPFAM" id="SSF51445">
    <property type="entry name" value="(Trans)glycosidases"/>
    <property type="match status" value="2"/>
</dbReference>
<dbReference type="Proteomes" id="UP001162156">
    <property type="component" value="Unassembled WGS sequence"/>
</dbReference>
<dbReference type="EC" id="3.2.1.51" evidence="3"/>
<dbReference type="GO" id="GO:0004560">
    <property type="term" value="F:alpha-L-fucosidase activity"/>
    <property type="evidence" value="ECO:0007669"/>
    <property type="project" value="UniProtKB-EC"/>
</dbReference>
<keyword evidence="11" id="KW-1185">Reference proteome</keyword>
<dbReference type="PRINTS" id="PR00741">
    <property type="entry name" value="GLHYDRLASE29"/>
</dbReference>
<feature type="domain" description="Glycoside hydrolase family 29 N-terminal" evidence="8">
    <location>
        <begin position="160"/>
        <end position="316"/>
    </location>
</feature>
<evidence type="ECO:0000256" key="3">
    <source>
        <dbReference type="ARBA" id="ARBA00012662"/>
    </source>
</evidence>
<feature type="domain" description="Alpha-L-fucosidase C-terminal" evidence="9">
    <location>
        <begin position="327"/>
        <end position="414"/>
    </location>
</feature>
<dbReference type="SMART" id="SM00812">
    <property type="entry name" value="Alpha_L_fucos"/>
    <property type="match status" value="1"/>
</dbReference>
<name>A0AAV8YES0_9CUCU</name>
<comment type="similarity">
    <text evidence="2 7">Belongs to the glycosyl hydrolase 29 family.</text>
</comment>
<evidence type="ECO:0000313" key="11">
    <source>
        <dbReference type="Proteomes" id="UP001162156"/>
    </source>
</evidence>
<evidence type="ECO:0000256" key="1">
    <source>
        <dbReference type="ARBA" id="ARBA00004071"/>
    </source>
</evidence>
<dbReference type="GO" id="GO:0016139">
    <property type="term" value="P:glycoside catabolic process"/>
    <property type="evidence" value="ECO:0007669"/>
    <property type="project" value="TreeGrafter"/>
</dbReference>
<evidence type="ECO:0000256" key="4">
    <source>
        <dbReference type="ARBA" id="ARBA00022729"/>
    </source>
</evidence>
<keyword evidence="4 7" id="KW-0732">Signal</keyword>
<organism evidence="10 11">
    <name type="scientific">Rhamnusium bicolor</name>
    <dbReference type="NCBI Taxonomy" id="1586634"/>
    <lineage>
        <taxon>Eukaryota</taxon>
        <taxon>Metazoa</taxon>
        <taxon>Ecdysozoa</taxon>
        <taxon>Arthropoda</taxon>
        <taxon>Hexapoda</taxon>
        <taxon>Insecta</taxon>
        <taxon>Pterygota</taxon>
        <taxon>Neoptera</taxon>
        <taxon>Endopterygota</taxon>
        <taxon>Coleoptera</taxon>
        <taxon>Polyphaga</taxon>
        <taxon>Cucujiformia</taxon>
        <taxon>Chrysomeloidea</taxon>
        <taxon>Cerambycidae</taxon>
        <taxon>Lepturinae</taxon>
        <taxon>Rhagiini</taxon>
        <taxon>Rhamnusium</taxon>
    </lineage>
</organism>
<dbReference type="InterPro" id="IPR057739">
    <property type="entry name" value="Glyco_hydro_29_N"/>
</dbReference>